<sequence length="349" mass="38661">MLMRLSSEERTIDGFREDKTIDNDVLLDVRDLETHFFGEESVTRALGGVSFQVKKGETLGVVGESGCGKSVTALSILRLLPKMSAKTVGGEVRFHGRNLLDLPEKEMRKIRGNKIAMIFQDPMTSLNPVYTVGRQIAEAVQIHTGASRAEALAKAAEMLRLVRIADPERRVNNYPHEMSGGMRQRVMIAMALACSPELLIADEPTTALDVTIQAQILRLIVDLKERTGTSVMFITHDLGVVAETCQRVIVMYAGRIVEQATVTDLFARPMHPYTKSLIRSVPDRRRGKERRLPEIPGIVPSLREPIVGCSFAPRCPFATEICREKSPVLEEYGADHAAACWHAKEVVSA</sequence>
<keyword evidence="4" id="KW-1003">Cell membrane</keyword>
<evidence type="ECO:0000256" key="2">
    <source>
        <dbReference type="ARBA" id="ARBA00005417"/>
    </source>
</evidence>
<comment type="caution">
    <text evidence="11">The sequence shown here is derived from an EMBL/GenBank/DDBJ whole genome shotgun (WGS) entry which is preliminary data.</text>
</comment>
<proteinExistence type="inferred from homology"/>
<comment type="similarity">
    <text evidence="2">Belongs to the ABC transporter superfamily.</text>
</comment>
<comment type="subcellular location">
    <subcellularLocation>
        <location evidence="1">Cell inner membrane</location>
        <topology evidence="1">Peripheral membrane protein</topology>
    </subcellularLocation>
</comment>
<dbReference type="InterPro" id="IPR003593">
    <property type="entry name" value="AAA+_ATPase"/>
</dbReference>
<dbReference type="SMART" id="SM00382">
    <property type="entry name" value="AAA"/>
    <property type="match status" value="1"/>
</dbReference>
<evidence type="ECO:0000256" key="4">
    <source>
        <dbReference type="ARBA" id="ARBA00022475"/>
    </source>
</evidence>
<evidence type="ECO:0000313" key="12">
    <source>
        <dbReference type="Proteomes" id="UP000220353"/>
    </source>
</evidence>
<dbReference type="GO" id="GO:0055085">
    <property type="term" value="P:transmembrane transport"/>
    <property type="evidence" value="ECO:0007669"/>
    <property type="project" value="UniProtKB-ARBA"/>
</dbReference>
<organism evidence="11 12">
    <name type="scientific">Rhizobium fredii</name>
    <name type="common">Sinorhizobium fredii</name>
    <dbReference type="NCBI Taxonomy" id="380"/>
    <lineage>
        <taxon>Bacteria</taxon>
        <taxon>Pseudomonadati</taxon>
        <taxon>Pseudomonadota</taxon>
        <taxon>Alphaproteobacteria</taxon>
        <taxon>Hyphomicrobiales</taxon>
        <taxon>Rhizobiaceae</taxon>
        <taxon>Sinorhizobium/Ensifer group</taxon>
        <taxon>Sinorhizobium</taxon>
    </lineage>
</organism>
<evidence type="ECO:0000313" key="11">
    <source>
        <dbReference type="EMBL" id="PDT43753.1"/>
    </source>
</evidence>
<protein>
    <submittedName>
        <fullName evidence="11">Peptide ABC transporter ATP-binding protein</fullName>
    </submittedName>
</protein>
<evidence type="ECO:0000256" key="7">
    <source>
        <dbReference type="ARBA" id="ARBA00022970"/>
    </source>
</evidence>
<keyword evidence="8" id="KW-0472">Membrane</keyword>
<evidence type="ECO:0000256" key="8">
    <source>
        <dbReference type="ARBA" id="ARBA00023136"/>
    </source>
</evidence>
<evidence type="ECO:0000259" key="10">
    <source>
        <dbReference type="PROSITE" id="PS50893"/>
    </source>
</evidence>
<dbReference type="Proteomes" id="UP000220353">
    <property type="component" value="Unassembled WGS sequence"/>
</dbReference>
<feature type="domain" description="ABC transporter" evidence="10">
    <location>
        <begin position="29"/>
        <end position="278"/>
    </location>
</feature>
<keyword evidence="7" id="KW-0029">Amino-acid transport</keyword>
<dbReference type="InterPro" id="IPR050388">
    <property type="entry name" value="ABC_Ni/Peptide_Import"/>
</dbReference>
<dbReference type="InterPro" id="IPR017871">
    <property type="entry name" value="ABC_transporter-like_CS"/>
</dbReference>
<dbReference type="CDD" id="cd03257">
    <property type="entry name" value="ABC_NikE_OppD_transporters"/>
    <property type="match status" value="1"/>
</dbReference>
<dbReference type="PROSITE" id="PS50893">
    <property type="entry name" value="ABC_TRANSPORTER_2"/>
    <property type="match status" value="1"/>
</dbReference>
<dbReference type="Pfam" id="PF08352">
    <property type="entry name" value="oligo_HPY"/>
    <property type="match status" value="1"/>
</dbReference>
<keyword evidence="5" id="KW-0547">Nucleotide-binding</keyword>
<dbReference type="PANTHER" id="PTHR43297:SF2">
    <property type="entry name" value="DIPEPTIDE TRANSPORT ATP-BINDING PROTEIN DPPD"/>
    <property type="match status" value="1"/>
</dbReference>
<evidence type="ECO:0000256" key="1">
    <source>
        <dbReference type="ARBA" id="ARBA00004417"/>
    </source>
</evidence>
<dbReference type="AlphaFoldDB" id="A0A2A6LM43"/>
<dbReference type="Gene3D" id="3.40.50.300">
    <property type="entry name" value="P-loop containing nucleotide triphosphate hydrolases"/>
    <property type="match status" value="1"/>
</dbReference>
<reference evidence="11 12" key="1">
    <citation type="submission" date="2017-09" db="EMBL/GenBank/DDBJ databases">
        <title>Comparative genomics of rhizobia isolated from Phaseolus vulgaris in China.</title>
        <authorList>
            <person name="Tong W."/>
        </authorList>
    </citation>
    <scope>NUCLEOTIDE SEQUENCE [LARGE SCALE GENOMIC DNA]</scope>
    <source>
        <strain evidence="11 12">PCH1</strain>
    </source>
</reference>
<comment type="function">
    <text evidence="9">Probably part of a binding-protein-dependent transport system y4tOPQRS for a peptide. Probably responsible for energy coupling to the transport system.</text>
</comment>
<dbReference type="GO" id="GO:0005524">
    <property type="term" value="F:ATP binding"/>
    <property type="evidence" value="ECO:0007669"/>
    <property type="project" value="UniProtKB-KW"/>
</dbReference>
<keyword evidence="3" id="KW-0813">Transport</keyword>
<dbReference type="InterPro" id="IPR013563">
    <property type="entry name" value="Oligopep_ABC_C"/>
</dbReference>
<dbReference type="PANTHER" id="PTHR43297">
    <property type="entry name" value="OLIGOPEPTIDE TRANSPORT ATP-BINDING PROTEIN APPD"/>
    <property type="match status" value="1"/>
</dbReference>
<dbReference type="RefSeq" id="WP_097588179.1">
    <property type="nucleotide sequence ID" value="NZ_NWTC01000068.1"/>
</dbReference>
<dbReference type="GO" id="GO:0015833">
    <property type="term" value="P:peptide transport"/>
    <property type="evidence" value="ECO:0007669"/>
    <property type="project" value="InterPro"/>
</dbReference>
<accession>A0A2A6LM43</accession>
<dbReference type="EMBL" id="NWTC01000068">
    <property type="protein sequence ID" value="PDT43753.1"/>
    <property type="molecule type" value="Genomic_DNA"/>
</dbReference>
<keyword evidence="6 11" id="KW-0067">ATP-binding</keyword>
<evidence type="ECO:0000256" key="6">
    <source>
        <dbReference type="ARBA" id="ARBA00022840"/>
    </source>
</evidence>
<dbReference type="PROSITE" id="PS00211">
    <property type="entry name" value="ABC_TRANSPORTER_1"/>
    <property type="match status" value="1"/>
</dbReference>
<dbReference type="InterPro" id="IPR003439">
    <property type="entry name" value="ABC_transporter-like_ATP-bd"/>
</dbReference>
<dbReference type="GO" id="GO:0016887">
    <property type="term" value="F:ATP hydrolysis activity"/>
    <property type="evidence" value="ECO:0007669"/>
    <property type="project" value="InterPro"/>
</dbReference>
<dbReference type="FunFam" id="3.40.50.300:FF:000016">
    <property type="entry name" value="Oligopeptide ABC transporter ATP-binding component"/>
    <property type="match status" value="1"/>
</dbReference>
<dbReference type="SUPFAM" id="SSF52540">
    <property type="entry name" value="P-loop containing nucleoside triphosphate hydrolases"/>
    <property type="match status" value="1"/>
</dbReference>
<dbReference type="GO" id="GO:0006865">
    <property type="term" value="P:amino acid transport"/>
    <property type="evidence" value="ECO:0007669"/>
    <property type="project" value="UniProtKB-KW"/>
</dbReference>
<evidence type="ECO:0000256" key="9">
    <source>
        <dbReference type="ARBA" id="ARBA00053953"/>
    </source>
</evidence>
<dbReference type="Pfam" id="PF00005">
    <property type="entry name" value="ABC_tran"/>
    <property type="match status" value="1"/>
</dbReference>
<dbReference type="InterPro" id="IPR027417">
    <property type="entry name" value="P-loop_NTPase"/>
</dbReference>
<dbReference type="NCBIfam" id="TIGR01727">
    <property type="entry name" value="oligo_HPY"/>
    <property type="match status" value="1"/>
</dbReference>
<evidence type="ECO:0000256" key="5">
    <source>
        <dbReference type="ARBA" id="ARBA00022741"/>
    </source>
</evidence>
<dbReference type="GO" id="GO:0005886">
    <property type="term" value="C:plasma membrane"/>
    <property type="evidence" value="ECO:0007669"/>
    <property type="project" value="UniProtKB-SubCell"/>
</dbReference>
<gene>
    <name evidence="11" type="ORF">CO661_33305</name>
</gene>
<evidence type="ECO:0000256" key="3">
    <source>
        <dbReference type="ARBA" id="ARBA00022448"/>
    </source>
</evidence>
<name>A0A2A6LM43_RHIFR</name>